<sequence length="85" mass="10030">LVKATRKVNTEKRPRIYFLYLSNHNLSHNKRVRPFSSHGDLTKHLKNIHLHFIVSTGLDYNLCQIRLKHKIHFRAHALQVHGTIT</sequence>
<dbReference type="OrthoDB" id="4485682at2759"/>
<dbReference type="AlphaFoldDB" id="A0A6A5YF22"/>
<gene>
    <name evidence="1" type="ORF">BDV96DRAFT_509612</name>
</gene>
<reference evidence="1" key="1">
    <citation type="journal article" date="2020" name="Stud. Mycol.">
        <title>101 Dothideomycetes genomes: a test case for predicting lifestyles and emergence of pathogens.</title>
        <authorList>
            <person name="Haridas S."/>
            <person name="Albert R."/>
            <person name="Binder M."/>
            <person name="Bloem J."/>
            <person name="Labutti K."/>
            <person name="Salamov A."/>
            <person name="Andreopoulos B."/>
            <person name="Baker S."/>
            <person name="Barry K."/>
            <person name="Bills G."/>
            <person name="Bluhm B."/>
            <person name="Cannon C."/>
            <person name="Castanera R."/>
            <person name="Culley D."/>
            <person name="Daum C."/>
            <person name="Ezra D."/>
            <person name="Gonzalez J."/>
            <person name="Henrissat B."/>
            <person name="Kuo A."/>
            <person name="Liang C."/>
            <person name="Lipzen A."/>
            <person name="Lutzoni F."/>
            <person name="Magnuson J."/>
            <person name="Mondo S."/>
            <person name="Nolan M."/>
            <person name="Ohm R."/>
            <person name="Pangilinan J."/>
            <person name="Park H.-J."/>
            <person name="Ramirez L."/>
            <person name="Alfaro M."/>
            <person name="Sun H."/>
            <person name="Tritt A."/>
            <person name="Yoshinaga Y."/>
            <person name="Zwiers L.-H."/>
            <person name="Turgeon B."/>
            <person name="Goodwin S."/>
            <person name="Spatafora J."/>
            <person name="Crous P."/>
            <person name="Grigoriev I."/>
        </authorList>
    </citation>
    <scope>NUCLEOTIDE SEQUENCE</scope>
    <source>
        <strain evidence="1">CBS 627.86</strain>
    </source>
</reference>
<evidence type="ECO:0000313" key="2">
    <source>
        <dbReference type="Proteomes" id="UP000799770"/>
    </source>
</evidence>
<keyword evidence="2" id="KW-1185">Reference proteome</keyword>
<protein>
    <submittedName>
        <fullName evidence="1">Uncharacterized protein</fullName>
    </submittedName>
</protein>
<name>A0A6A5YF22_9PLEO</name>
<evidence type="ECO:0000313" key="1">
    <source>
        <dbReference type="EMBL" id="KAF2105304.1"/>
    </source>
</evidence>
<accession>A0A6A5YF22</accession>
<proteinExistence type="predicted"/>
<organism evidence="1 2">
    <name type="scientific">Lophiotrema nucula</name>
    <dbReference type="NCBI Taxonomy" id="690887"/>
    <lineage>
        <taxon>Eukaryota</taxon>
        <taxon>Fungi</taxon>
        <taxon>Dikarya</taxon>
        <taxon>Ascomycota</taxon>
        <taxon>Pezizomycotina</taxon>
        <taxon>Dothideomycetes</taxon>
        <taxon>Pleosporomycetidae</taxon>
        <taxon>Pleosporales</taxon>
        <taxon>Lophiotremataceae</taxon>
        <taxon>Lophiotrema</taxon>
    </lineage>
</organism>
<feature type="non-terminal residue" evidence="1">
    <location>
        <position position="1"/>
    </location>
</feature>
<dbReference type="EMBL" id="ML977385">
    <property type="protein sequence ID" value="KAF2105304.1"/>
    <property type="molecule type" value="Genomic_DNA"/>
</dbReference>
<dbReference type="Proteomes" id="UP000799770">
    <property type="component" value="Unassembled WGS sequence"/>
</dbReference>